<feature type="compositionally biased region" description="Low complexity" evidence="1">
    <location>
        <begin position="437"/>
        <end position="455"/>
    </location>
</feature>
<dbReference type="GO" id="GO:0008168">
    <property type="term" value="F:methyltransferase activity"/>
    <property type="evidence" value="ECO:0007669"/>
    <property type="project" value="UniProtKB-KW"/>
</dbReference>
<feature type="transmembrane region" description="Helical" evidence="2">
    <location>
        <begin position="97"/>
        <end position="117"/>
    </location>
</feature>
<name>A0A0J1C2V1_9NEIS</name>
<dbReference type="EMBL" id="JTDO01000010">
    <property type="protein sequence ID" value="KLT72643.1"/>
    <property type="molecule type" value="Genomic_DNA"/>
</dbReference>
<feature type="region of interest" description="Disordered" evidence="1">
    <location>
        <begin position="1"/>
        <end position="82"/>
    </location>
</feature>
<feature type="region of interest" description="Disordered" evidence="1">
    <location>
        <begin position="427"/>
        <end position="480"/>
    </location>
</feature>
<dbReference type="InterPro" id="IPR007470">
    <property type="entry name" value="HemX"/>
</dbReference>
<keyword evidence="4" id="KW-1185">Reference proteome</keyword>
<dbReference type="PANTHER" id="PTHR38043">
    <property type="entry name" value="PROTEIN HEMX"/>
    <property type="match status" value="1"/>
</dbReference>
<dbReference type="AlphaFoldDB" id="A0A0J1C2V1"/>
<feature type="compositionally biased region" description="Polar residues" evidence="1">
    <location>
        <begin position="32"/>
        <end position="51"/>
    </location>
</feature>
<dbReference type="PATRIC" id="fig|1470200.3.peg.286"/>
<proteinExistence type="predicted"/>
<gene>
    <name evidence="3" type="ORF">PL75_07080</name>
</gene>
<feature type="compositionally biased region" description="Low complexity" evidence="1">
    <location>
        <begin position="462"/>
        <end position="472"/>
    </location>
</feature>
<dbReference type="OrthoDB" id="9787650at2"/>
<evidence type="ECO:0000313" key="3">
    <source>
        <dbReference type="EMBL" id="KLT72643.1"/>
    </source>
</evidence>
<protein>
    <submittedName>
        <fullName evidence="3">Uroporphyrin-III methyltransferase</fullName>
    </submittedName>
</protein>
<keyword evidence="2" id="KW-1133">Transmembrane helix</keyword>
<dbReference type="RefSeq" id="WP_047761226.1">
    <property type="nucleotide sequence ID" value="NZ_CP091510.1"/>
</dbReference>
<feature type="compositionally biased region" description="Basic and acidic residues" evidence="1">
    <location>
        <begin position="58"/>
        <end position="68"/>
    </location>
</feature>
<evidence type="ECO:0000256" key="2">
    <source>
        <dbReference type="SAM" id="Phobius"/>
    </source>
</evidence>
<comment type="caution">
    <text evidence="3">The sequence shown here is derived from an EMBL/GenBank/DDBJ whole genome shotgun (WGS) entry which is preliminary data.</text>
</comment>
<accession>A0A0J1C2V1</accession>
<keyword evidence="2" id="KW-0472">Membrane</keyword>
<keyword evidence="3" id="KW-0489">Methyltransferase</keyword>
<dbReference type="STRING" id="1470200.PL75_07080"/>
<organism evidence="3 4">
    <name type="scientific">Neisseria arctica</name>
    <dbReference type="NCBI Taxonomy" id="1470200"/>
    <lineage>
        <taxon>Bacteria</taxon>
        <taxon>Pseudomonadati</taxon>
        <taxon>Pseudomonadota</taxon>
        <taxon>Betaproteobacteria</taxon>
        <taxon>Neisseriales</taxon>
        <taxon>Neisseriaceae</taxon>
        <taxon>Neisseria</taxon>
    </lineage>
</organism>
<dbReference type="Pfam" id="PF04375">
    <property type="entry name" value="HemX"/>
    <property type="match status" value="1"/>
</dbReference>
<evidence type="ECO:0000256" key="1">
    <source>
        <dbReference type="SAM" id="MobiDB-lite"/>
    </source>
</evidence>
<dbReference type="GO" id="GO:0032259">
    <property type="term" value="P:methylation"/>
    <property type="evidence" value="ECO:0007669"/>
    <property type="project" value="UniProtKB-KW"/>
</dbReference>
<dbReference type="Proteomes" id="UP000036027">
    <property type="component" value="Unassembled WGS sequence"/>
</dbReference>
<reference evidence="3 4" key="1">
    <citation type="submission" date="2014-11" db="EMBL/GenBank/DDBJ databases">
        <title>Genome of a novel goose pathogen.</title>
        <authorList>
            <person name="Hansen C.M."/>
            <person name="Hueffer K."/>
            <person name="Choi S.C."/>
        </authorList>
    </citation>
    <scope>NUCLEOTIDE SEQUENCE [LARGE SCALE GENOMIC DNA]</scope>
    <source>
        <strain evidence="3 4">KH1503</strain>
    </source>
</reference>
<keyword evidence="3" id="KW-0808">Transferase</keyword>
<evidence type="ECO:0000313" key="4">
    <source>
        <dbReference type="Proteomes" id="UP000036027"/>
    </source>
</evidence>
<sequence length="480" mass="51235">MSKPEDAPSENPQVETKPAVEQPEHDAVKESAVSSTEADSGKQPATDSPSVVQAAGQKAEKISEKNESVGKPMSETNQNPAPATAPVVIKQSSGKGLAVGALVLALLGLGASGFLFVQGQNLLKTQQLSFDQKIDKAALGESQNANLLQDNLRKQAEVESLLAQLSTGQKANAEQIAAANRAYQELLKGRANWLVDEVEATLNLASQQLLLSGNVPVAVTVLESIESRLSRFDQPDLLPIKQAISSDLAGLKNRPYLDISATSLRLDRLETAVAGLPLVLDNTLQPGKAEPLPEDDANLPWWQNAWNKILASLKGVVEVRHLNNNDAMLIAPEQVYFVRENLRLHLLDARTALLRHNGEVYQSDLNSAEAAVKQYFDPASPATQSWLKELAELKAIDVRMISDNALKASLTAVRAYQDSVRTAMPVASASDTVENNAASEASAPAQASSPETSPKQPEKQEAAPAAPAEAPASQVKGDKV</sequence>
<dbReference type="PANTHER" id="PTHR38043:SF1">
    <property type="entry name" value="PROTEIN HEMX"/>
    <property type="match status" value="1"/>
</dbReference>
<keyword evidence="2" id="KW-0812">Transmembrane</keyword>